<feature type="transmembrane region" description="Helical" evidence="1">
    <location>
        <begin position="73"/>
        <end position="93"/>
    </location>
</feature>
<organism evidence="2 3">
    <name type="scientific">Paludibaculum fermentans</name>
    <dbReference type="NCBI Taxonomy" id="1473598"/>
    <lineage>
        <taxon>Bacteria</taxon>
        <taxon>Pseudomonadati</taxon>
        <taxon>Acidobacteriota</taxon>
        <taxon>Terriglobia</taxon>
        <taxon>Bryobacterales</taxon>
        <taxon>Bryobacteraceae</taxon>
        <taxon>Paludibaculum</taxon>
    </lineage>
</organism>
<dbReference type="RefSeq" id="WP_194452961.1">
    <property type="nucleotide sequence ID" value="NZ_CP063849.1"/>
</dbReference>
<accession>A0A7S7NWX4</accession>
<dbReference type="EMBL" id="CP063849">
    <property type="protein sequence ID" value="QOY91307.1"/>
    <property type="molecule type" value="Genomic_DNA"/>
</dbReference>
<feature type="transmembrane region" description="Helical" evidence="1">
    <location>
        <begin position="27"/>
        <end position="47"/>
    </location>
</feature>
<proteinExistence type="predicted"/>
<reference evidence="2 3" key="1">
    <citation type="submission" date="2020-10" db="EMBL/GenBank/DDBJ databases">
        <title>Complete genome sequence of Paludibaculum fermentans P105T, a facultatively anaerobic acidobacterium capable of dissimilatory Fe(III) reduction.</title>
        <authorList>
            <person name="Dedysh S.N."/>
            <person name="Beletsky A.V."/>
            <person name="Kulichevskaya I.S."/>
            <person name="Mardanov A.V."/>
            <person name="Ravin N.V."/>
        </authorList>
    </citation>
    <scope>NUCLEOTIDE SEQUENCE [LARGE SCALE GENOMIC DNA]</scope>
    <source>
        <strain evidence="2 3">P105</strain>
    </source>
</reference>
<dbReference type="KEGG" id="pfer:IRI77_15565"/>
<dbReference type="AlphaFoldDB" id="A0A7S7NWX4"/>
<sequence length="100" mass="11131">MSDKKNELKEYAGGWITERKGTEVPGFLKVAFPIIGLGCASYLIFFMNGEIHHEDRGPLVQKMNQATTSADGLMYFVAALALIFVVTVVLFAIRKSDHHE</sequence>
<evidence type="ECO:0000313" key="3">
    <source>
        <dbReference type="Proteomes" id="UP000593892"/>
    </source>
</evidence>
<evidence type="ECO:0000256" key="1">
    <source>
        <dbReference type="SAM" id="Phobius"/>
    </source>
</evidence>
<dbReference type="Proteomes" id="UP000593892">
    <property type="component" value="Chromosome"/>
</dbReference>
<keyword evidence="1" id="KW-0472">Membrane</keyword>
<name>A0A7S7NWX4_PALFE</name>
<keyword evidence="1" id="KW-0812">Transmembrane</keyword>
<keyword evidence="3" id="KW-1185">Reference proteome</keyword>
<gene>
    <name evidence="2" type="ORF">IRI77_15565</name>
</gene>
<keyword evidence="1" id="KW-1133">Transmembrane helix</keyword>
<evidence type="ECO:0000313" key="2">
    <source>
        <dbReference type="EMBL" id="QOY91307.1"/>
    </source>
</evidence>
<protein>
    <submittedName>
        <fullName evidence="2">Uncharacterized protein</fullName>
    </submittedName>
</protein>